<evidence type="ECO:0000256" key="2">
    <source>
        <dbReference type="ARBA" id="ARBA00008573"/>
    </source>
</evidence>
<dbReference type="PANTHER" id="PTHR12300">
    <property type="entry name" value="HVA22-LIKE PROTEINS"/>
    <property type="match status" value="1"/>
</dbReference>
<evidence type="ECO:0000313" key="7">
    <source>
        <dbReference type="EMBL" id="RKO85132.1"/>
    </source>
</evidence>
<dbReference type="GO" id="GO:0016020">
    <property type="term" value="C:membrane"/>
    <property type="evidence" value="ECO:0007669"/>
    <property type="project" value="UniProtKB-SubCell"/>
</dbReference>
<evidence type="ECO:0000256" key="4">
    <source>
        <dbReference type="ARBA" id="ARBA00022989"/>
    </source>
</evidence>
<feature type="non-terminal residue" evidence="7">
    <location>
        <position position="1"/>
    </location>
</feature>
<name>A0A4P9W0G8_9FUNG</name>
<sequence length="87" mass="9900">LLSNLIGVAFPAYASIRAVERPRPDDDERWLTYWSVFGLFSLLDSGASKILSYVHVYFLPKIAILYWLQRGDGALVVYRKALRPALV</sequence>
<reference evidence="8" key="1">
    <citation type="journal article" date="2018" name="Nat. Microbiol.">
        <title>Leveraging single-cell genomics to expand the fungal tree of life.</title>
        <authorList>
            <person name="Ahrendt S.R."/>
            <person name="Quandt C.A."/>
            <person name="Ciobanu D."/>
            <person name="Clum A."/>
            <person name="Salamov A."/>
            <person name="Andreopoulos B."/>
            <person name="Cheng J.F."/>
            <person name="Woyke T."/>
            <person name="Pelin A."/>
            <person name="Henrissat B."/>
            <person name="Reynolds N.K."/>
            <person name="Benny G.L."/>
            <person name="Smith M.E."/>
            <person name="James T.Y."/>
            <person name="Grigoriev I.V."/>
        </authorList>
    </citation>
    <scope>NUCLEOTIDE SEQUENCE [LARGE SCALE GENOMIC DNA]</scope>
</reference>
<comment type="subcellular location">
    <subcellularLocation>
        <location evidence="1 6">Membrane</location>
        <topology evidence="1 6">Multi-pass membrane protein</topology>
    </subcellularLocation>
</comment>
<evidence type="ECO:0000256" key="3">
    <source>
        <dbReference type="ARBA" id="ARBA00022692"/>
    </source>
</evidence>
<proteinExistence type="inferred from homology"/>
<keyword evidence="4" id="KW-1133">Transmembrane helix</keyword>
<dbReference type="PANTHER" id="PTHR12300:SF161">
    <property type="entry name" value="RECEPTOR EXPRESSION-ENHANCING PROTEIN"/>
    <property type="match status" value="1"/>
</dbReference>
<dbReference type="Proteomes" id="UP000269721">
    <property type="component" value="Unassembled WGS sequence"/>
</dbReference>
<accession>A0A4P9W0G8</accession>
<organism evidence="7 8">
    <name type="scientific">Blyttiomyces helicus</name>
    <dbReference type="NCBI Taxonomy" id="388810"/>
    <lineage>
        <taxon>Eukaryota</taxon>
        <taxon>Fungi</taxon>
        <taxon>Fungi incertae sedis</taxon>
        <taxon>Chytridiomycota</taxon>
        <taxon>Chytridiomycota incertae sedis</taxon>
        <taxon>Chytridiomycetes</taxon>
        <taxon>Chytridiomycetes incertae sedis</taxon>
        <taxon>Blyttiomyces</taxon>
    </lineage>
</organism>
<dbReference type="Pfam" id="PF03134">
    <property type="entry name" value="TB2_DP1_HVA22"/>
    <property type="match status" value="1"/>
</dbReference>
<keyword evidence="8" id="KW-1185">Reference proteome</keyword>
<evidence type="ECO:0000256" key="5">
    <source>
        <dbReference type="ARBA" id="ARBA00023136"/>
    </source>
</evidence>
<evidence type="ECO:0000256" key="6">
    <source>
        <dbReference type="RuleBase" id="RU362006"/>
    </source>
</evidence>
<keyword evidence="3" id="KW-0812">Transmembrane</keyword>
<dbReference type="InterPro" id="IPR004345">
    <property type="entry name" value="TB2_DP1_HVA22"/>
</dbReference>
<evidence type="ECO:0000313" key="8">
    <source>
        <dbReference type="Proteomes" id="UP000269721"/>
    </source>
</evidence>
<dbReference type="AlphaFoldDB" id="A0A4P9W0G8"/>
<gene>
    <name evidence="7" type="ORF">BDK51DRAFT_5314</name>
</gene>
<keyword evidence="5" id="KW-0472">Membrane</keyword>
<feature type="non-terminal residue" evidence="7">
    <location>
        <position position="87"/>
    </location>
</feature>
<dbReference type="OrthoDB" id="10009287at2759"/>
<evidence type="ECO:0000256" key="1">
    <source>
        <dbReference type="ARBA" id="ARBA00004141"/>
    </source>
</evidence>
<protein>
    <recommendedName>
        <fullName evidence="6">Protein YOP1</fullName>
    </recommendedName>
</protein>
<dbReference type="EMBL" id="KZ999386">
    <property type="protein sequence ID" value="RKO85132.1"/>
    <property type="molecule type" value="Genomic_DNA"/>
</dbReference>
<comment type="similarity">
    <text evidence="2 6">Belongs to the DP1 family.</text>
</comment>